<sequence>MDGPPPLDTGGDRFIEGPSHALEAKGFEMGDDLMPLHGGSVANSDAVAKVGPLDW</sequence>
<name>A0ABQ6PCH2_9SPHN</name>
<dbReference type="Proteomes" id="UP001187221">
    <property type="component" value="Unassembled WGS sequence"/>
</dbReference>
<evidence type="ECO:0000313" key="2">
    <source>
        <dbReference type="Proteomes" id="UP001187221"/>
    </source>
</evidence>
<comment type="caution">
    <text evidence="1">The sequence shown here is derived from an EMBL/GenBank/DDBJ whole genome shotgun (WGS) entry which is preliminary data.</text>
</comment>
<reference evidence="1 2" key="1">
    <citation type="submission" date="2023-06" db="EMBL/GenBank/DDBJ databases">
        <title>Draft genome sequence of Novosphingobium sp. strain IK01.</title>
        <authorList>
            <person name="Hatamoto M."/>
            <person name="Ikarashi T."/>
            <person name="Yamaguchi T."/>
        </authorList>
    </citation>
    <scope>NUCLEOTIDE SEQUENCE [LARGE SCALE GENOMIC DNA]</scope>
    <source>
        <strain evidence="1 2">IK01</strain>
    </source>
</reference>
<protein>
    <submittedName>
        <fullName evidence="1">Uncharacterized protein</fullName>
    </submittedName>
</protein>
<proteinExistence type="predicted"/>
<keyword evidence="2" id="KW-1185">Reference proteome</keyword>
<gene>
    <name evidence="1" type="ORF">NUTIK01_33580</name>
</gene>
<dbReference type="EMBL" id="BTFW01000003">
    <property type="protein sequence ID" value="GMM62581.1"/>
    <property type="molecule type" value="Genomic_DNA"/>
</dbReference>
<accession>A0ABQ6PCH2</accession>
<organism evidence="1 2">
    <name type="scientific">Novosphingobium pituita</name>
    <dbReference type="NCBI Taxonomy" id="3056842"/>
    <lineage>
        <taxon>Bacteria</taxon>
        <taxon>Pseudomonadati</taxon>
        <taxon>Pseudomonadota</taxon>
        <taxon>Alphaproteobacteria</taxon>
        <taxon>Sphingomonadales</taxon>
        <taxon>Sphingomonadaceae</taxon>
        <taxon>Novosphingobium</taxon>
    </lineage>
</organism>
<evidence type="ECO:0000313" key="1">
    <source>
        <dbReference type="EMBL" id="GMM62581.1"/>
    </source>
</evidence>